<dbReference type="InParanoid" id="E9G3H1"/>
<dbReference type="GO" id="GO:0062129">
    <property type="term" value="C:chitin-based extracellular matrix"/>
    <property type="evidence" value="ECO:0000318"/>
    <property type="project" value="GO_Central"/>
</dbReference>
<gene>
    <name evidence="4" type="ORF">DAPPUDRAFT_222358</name>
</gene>
<dbReference type="InterPro" id="IPR000618">
    <property type="entry name" value="Insect_cuticle"/>
</dbReference>
<keyword evidence="5" id="KW-1185">Reference proteome</keyword>
<dbReference type="FunCoup" id="E9G3H1">
    <property type="interactions" value="111"/>
</dbReference>
<dbReference type="EMBL" id="GL732531">
    <property type="protein sequence ID" value="EFX85774.1"/>
    <property type="molecule type" value="Genomic_DNA"/>
</dbReference>
<dbReference type="HOGENOM" id="CLU_742411_0_0_1"/>
<dbReference type="STRING" id="6669.E9G3H1"/>
<dbReference type="eggNOG" id="ENOG502RYTI">
    <property type="taxonomic scope" value="Eukaryota"/>
</dbReference>
<dbReference type="InterPro" id="IPR050468">
    <property type="entry name" value="Cuticle_Struct_Prot"/>
</dbReference>
<keyword evidence="1 2" id="KW-0193">Cuticle</keyword>
<dbReference type="Pfam" id="PF00379">
    <property type="entry name" value="Chitin_bind_4"/>
    <property type="match status" value="2"/>
</dbReference>
<sequence length="373" mass="39714">MQSIIALSLFVMAASVCHCQLTAFHPFVSAGSANFAPVPVATWAPSLYSMSQYHAQDELGQASYGYAYPGQAASNFRDAWGNQVGSWAYIDAEGKEVRVSYVADSRGFRVLSNNLPQAPMSVHSSPLVAPVQVSDTPEVEEAKRAHFAAVAEAKARNAAAVAAAGGSRHRRSPSRYYSAPKPVAHHYVQPTYYSYQKAAVPVVHVAPVEPIVPVVQPTAHAFPTFPTVHAVPVAPAVHAEVHALPVAAPAVVQVAPVPSPIISKFHSQDELGQAAFGHVTADQSASNFRDAAGNQMGHYAYINPDGQQIVVYYTAGAGGFRVISNALPEAPVQFQYTAHAAPAAVQDTPEVAQARREHLALVEEVRNRVKSSP</sequence>
<accession>E9G3H1</accession>
<evidence type="ECO:0008006" key="6">
    <source>
        <dbReference type="Google" id="ProtNLM"/>
    </source>
</evidence>
<dbReference type="OMA" id="YATPYHY"/>
<name>E9G3H1_DAPPU</name>
<dbReference type="PROSITE" id="PS00233">
    <property type="entry name" value="CHIT_BIND_RR_1"/>
    <property type="match status" value="2"/>
</dbReference>
<organism evidence="4 5">
    <name type="scientific">Daphnia pulex</name>
    <name type="common">Water flea</name>
    <dbReference type="NCBI Taxonomy" id="6669"/>
    <lineage>
        <taxon>Eukaryota</taxon>
        <taxon>Metazoa</taxon>
        <taxon>Ecdysozoa</taxon>
        <taxon>Arthropoda</taxon>
        <taxon>Crustacea</taxon>
        <taxon>Branchiopoda</taxon>
        <taxon>Diplostraca</taxon>
        <taxon>Cladocera</taxon>
        <taxon>Anomopoda</taxon>
        <taxon>Daphniidae</taxon>
        <taxon>Daphnia</taxon>
    </lineage>
</organism>
<evidence type="ECO:0000256" key="3">
    <source>
        <dbReference type="SAM" id="SignalP"/>
    </source>
</evidence>
<keyword evidence="3" id="KW-0732">Signal</keyword>
<feature type="chain" id="PRO_5003236624" description="Cuticular protein" evidence="3">
    <location>
        <begin position="20"/>
        <end position="373"/>
    </location>
</feature>
<feature type="signal peptide" evidence="3">
    <location>
        <begin position="1"/>
        <end position="19"/>
    </location>
</feature>
<evidence type="ECO:0000313" key="5">
    <source>
        <dbReference type="Proteomes" id="UP000000305"/>
    </source>
</evidence>
<reference evidence="4 5" key="1">
    <citation type="journal article" date="2011" name="Science">
        <title>The ecoresponsive genome of Daphnia pulex.</title>
        <authorList>
            <person name="Colbourne J.K."/>
            <person name="Pfrender M.E."/>
            <person name="Gilbert D."/>
            <person name="Thomas W.K."/>
            <person name="Tucker A."/>
            <person name="Oakley T.H."/>
            <person name="Tokishita S."/>
            <person name="Aerts A."/>
            <person name="Arnold G.J."/>
            <person name="Basu M.K."/>
            <person name="Bauer D.J."/>
            <person name="Caceres C.E."/>
            <person name="Carmel L."/>
            <person name="Casola C."/>
            <person name="Choi J.H."/>
            <person name="Detter J.C."/>
            <person name="Dong Q."/>
            <person name="Dusheyko S."/>
            <person name="Eads B.D."/>
            <person name="Frohlich T."/>
            <person name="Geiler-Samerotte K.A."/>
            <person name="Gerlach D."/>
            <person name="Hatcher P."/>
            <person name="Jogdeo S."/>
            <person name="Krijgsveld J."/>
            <person name="Kriventseva E.V."/>
            <person name="Kultz D."/>
            <person name="Laforsch C."/>
            <person name="Lindquist E."/>
            <person name="Lopez J."/>
            <person name="Manak J.R."/>
            <person name="Muller J."/>
            <person name="Pangilinan J."/>
            <person name="Patwardhan R.P."/>
            <person name="Pitluck S."/>
            <person name="Pritham E.J."/>
            <person name="Rechtsteiner A."/>
            <person name="Rho M."/>
            <person name="Rogozin I.B."/>
            <person name="Sakarya O."/>
            <person name="Salamov A."/>
            <person name="Schaack S."/>
            <person name="Shapiro H."/>
            <person name="Shiga Y."/>
            <person name="Skalitzky C."/>
            <person name="Smith Z."/>
            <person name="Souvorov A."/>
            <person name="Sung W."/>
            <person name="Tang Z."/>
            <person name="Tsuchiya D."/>
            <person name="Tu H."/>
            <person name="Vos H."/>
            <person name="Wang M."/>
            <person name="Wolf Y.I."/>
            <person name="Yamagata H."/>
            <person name="Yamada T."/>
            <person name="Ye Y."/>
            <person name="Shaw J.R."/>
            <person name="Andrews J."/>
            <person name="Crease T.J."/>
            <person name="Tang H."/>
            <person name="Lucas S.M."/>
            <person name="Robertson H.M."/>
            <person name="Bork P."/>
            <person name="Koonin E.V."/>
            <person name="Zdobnov E.M."/>
            <person name="Grigoriev I.V."/>
            <person name="Lynch M."/>
            <person name="Boore J.L."/>
        </authorList>
    </citation>
    <scope>NUCLEOTIDE SEQUENCE [LARGE SCALE GENOMIC DNA]</scope>
</reference>
<dbReference type="PANTHER" id="PTHR10380">
    <property type="entry name" value="CUTICLE PROTEIN"/>
    <property type="match status" value="1"/>
</dbReference>
<dbReference type="Proteomes" id="UP000000305">
    <property type="component" value="Unassembled WGS sequence"/>
</dbReference>
<evidence type="ECO:0000256" key="1">
    <source>
        <dbReference type="ARBA" id="ARBA00022460"/>
    </source>
</evidence>
<dbReference type="GO" id="GO:0008010">
    <property type="term" value="F:structural constituent of chitin-based larval cuticle"/>
    <property type="evidence" value="ECO:0000318"/>
    <property type="project" value="GO_Central"/>
</dbReference>
<dbReference type="AlphaFoldDB" id="E9G3H1"/>
<dbReference type="PhylomeDB" id="E9G3H1"/>
<dbReference type="PROSITE" id="PS51155">
    <property type="entry name" value="CHIT_BIND_RR_2"/>
    <property type="match status" value="2"/>
</dbReference>
<dbReference type="OrthoDB" id="6515429at2759"/>
<dbReference type="PANTHER" id="PTHR10380:SF196">
    <property type="entry name" value="CUTICULAR PROTEIN 72EA"/>
    <property type="match status" value="1"/>
</dbReference>
<evidence type="ECO:0000256" key="2">
    <source>
        <dbReference type="PROSITE-ProRule" id="PRU00497"/>
    </source>
</evidence>
<dbReference type="KEGG" id="dpx:DAPPUDRAFT_222358"/>
<protein>
    <recommendedName>
        <fullName evidence="6">Cuticular protein</fullName>
    </recommendedName>
</protein>
<evidence type="ECO:0000313" key="4">
    <source>
        <dbReference type="EMBL" id="EFX85774.1"/>
    </source>
</evidence>
<dbReference type="InterPro" id="IPR031311">
    <property type="entry name" value="CHIT_BIND_RR_consensus"/>
</dbReference>
<proteinExistence type="predicted"/>